<dbReference type="AlphaFoldDB" id="A0A147BA54"/>
<evidence type="ECO:0000313" key="1">
    <source>
        <dbReference type="EMBL" id="JAR87648.1"/>
    </source>
</evidence>
<feature type="non-terminal residue" evidence="1">
    <location>
        <position position="313"/>
    </location>
</feature>
<protein>
    <submittedName>
        <fullName evidence="1">Rna binding protein</fullName>
    </submittedName>
</protein>
<dbReference type="EMBL" id="GEIB01000118">
    <property type="protein sequence ID" value="JAR87648.1"/>
    <property type="molecule type" value="Transcribed_RNA"/>
</dbReference>
<reference evidence="1" key="1">
    <citation type="submission" date="2016-03" db="EMBL/GenBank/DDBJ databases">
        <title>Gut transcriptome analysis on engorged females of Ornithodoros mimon (Acari: Argasidae) and phylogenetic inferences of soft ticks.</title>
        <authorList>
            <person name="Landulfo G.A."/>
            <person name="Giovanni D."/>
            <person name="Carvalho E."/>
            <person name="Junqueira-de-Azevedo I."/>
            <person name="Patane J."/>
            <person name="Mendoca R."/>
            <person name="Barros-Battesti D."/>
        </authorList>
    </citation>
    <scope>NUCLEOTIDE SEQUENCE</scope>
    <source>
        <strain evidence="1">Females</strain>
        <tissue evidence="1">Gut</tissue>
    </source>
</reference>
<organism evidence="1">
    <name type="scientific">Alectorobius mimon</name>
    <dbReference type="NCBI Taxonomy" id="360319"/>
    <lineage>
        <taxon>Eukaryota</taxon>
        <taxon>Metazoa</taxon>
        <taxon>Ecdysozoa</taxon>
        <taxon>Arthropoda</taxon>
        <taxon>Chelicerata</taxon>
        <taxon>Arachnida</taxon>
        <taxon>Acari</taxon>
        <taxon>Parasitiformes</taxon>
        <taxon>Ixodida</taxon>
        <taxon>Ixodoidea</taxon>
        <taxon>Argasidae</taxon>
        <taxon>Ornithodorinae</taxon>
        <taxon>Alectorobius</taxon>
    </lineage>
</organism>
<accession>A0A147BA54</accession>
<sequence length="313" mass="32756">FGILRHRCHRASNSSERILPLGRRAWVPRRKSCHSRCQSRCRRPTLVAPTASTASLGKARAATKVGASAVAAALVPAALTAAIATLAAATSAIATTVATSVSAVPSITATSSAAAAATTESGSLVFLQVFHLLLGECLLHFSPLAFEHVMPLEDNLVHWVVVVVLHEGKPSLAPSLLLGHQIHRDDVAKLGEVLAEVVVVHVILEAAHKHLLDRGLGLRSPGLLARHGPLGLHLSPVHLVGPGSLGVVHHVGPAEGDEAEPPGLLGGRVPHHHAVYDLPPLLKVALEAVFCRLVVQAADEQLAELFGLSFPVL</sequence>
<name>A0A147BA54_9ACAR</name>
<feature type="non-terminal residue" evidence="1">
    <location>
        <position position="1"/>
    </location>
</feature>
<proteinExistence type="predicted"/>